<dbReference type="AlphaFoldDB" id="A0A2T9ZGQ7"/>
<dbReference type="Gene3D" id="1.25.40.10">
    <property type="entry name" value="Tetratricopeptide repeat domain"/>
    <property type="match status" value="2"/>
</dbReference>
<dbReference type="STRING" id="133381.A0A2T9ZGQ7"/>
<sequence length="1181" mass="135594">MRQLYKHKANCAFLRLLSTLESTNTAFENAPIFLVKGSQRTKRQTHLLRKIIHSSAYSTLAPRFGSYDNYSSLPHSSIFINSKKNSKSRLSKFIQKNAKVFTENDHSSEKTKFLPVTHEGQLEDNWELLGVESGSINSHIYSVKGYISILTLIRLFGVKKIWSKRTMLLVESFRNNYGYYIQTSDNKEDERYSINRIFLTRALGIFAKYGDVSSAENVFNELKNGCMQNSYKPLKKLYGLMVIVYANSGDIVNALKVTENFEKMDLKIPLAALVSLVQIFSRTRKYDQAEQYLNELLNVYDNLGNGGEYIPSRKEISKMRSYLIKSISFFAKSYGNDSNITIDQINSKYEYYKQYPELIQDISVYNAFLESCLLRNLKNEANNWMSIIRKNRIKPNPTTFNIWINYFIKNNSWTELDDLLCGYGEGDFPVNPSTDLLIIRMAHKKNDMLTLKRLFWDCIPSLISNGTIPGKDNYLSNTVSFFLAKIRNNIGYWQDELAYILSNINSSKIQLNHVLDENLSRYLESNLILEEKPLTSELASNFNTCLNQLLSSSLPKPENSVSALKKEPEDSKLDKNQTANYQNNVYKNFCTLSLETQQQFWQKFKSSYIEKVARHFFVSNGDISASTLIYFNSIKNFELSLVLFECLSNDPTIDISHIPQLYYSVLYSQINSDEYFAAIKTLEVVMRHHVFKYGFPLALLSKKHAESLKGSSILSELIDDSYSSQMFFDLRLFTSIMKQATVSGDFDRVNVIWSLIKRSEIVPDTAAYYARILAYKKSNDIESQILTYKEMIQNNIIPNEKIILIISGAYYTSGDKTMCLQIIHDAVFKYNIRPGATTCHTLIYSVFPHFKSPLVFSLAFRQLALMVRVRITTNKDIINRKPLLEKLEFILKKLYSKPQLQHFENLDFLHGKSVVENKIPVTEPWNFFNDSNFLAYVPSTDKIKYHIDRANKKASLVLNKQSPIVPSQDVVEIESDFNVINEQLMAPANSSNNQSQNVAQLLHSVVARLEENQREIERVAEKNMFFASKNSVNLTHDHSTASSKESIHALENILSIRKKLGEKTSIANYYPHELPVTPGPANFRTFTILTNLALSIGDHSLVINIFELFSDLLPYLNDESNSSFQILSNAFFSYYSLNNTANASKIWAHMVESGYIQNDNSLDLESNQLNFIHSQYSNQAL</sequence>
<reference evidence="2 3" key="1">
    <citation type="journal article" date="2018" name="MBio">
        <title>Comparative Genomics Reveals the Core Gene Toolbox for the Fungus-Insect Symbiosis.</title>
        <authorList>
            <person name="Wang Y."/>
            <person name="Stata M."/>
            <person name="Wang W."/>
            <person name="Stajich J.E."/>
            <person name="White M.M."/>
            <person name="Moncalvo J.M."/>
        </authorList>
    </citation>
    <scope>NUCLEOTIDE SEQUENCE [LARGE SCALE GENOMIC DNA]</scope>
    <source>
        <strain evidence="2 3">SC-DP-2</strain>
    </source>
</reference>
<evidence type="ECO:0000256" key="1">
    <source>
        <dbReference type="SAM" id="MobiDB-lite"/>
    </source>
</evidence>
<organism evidence="2 3">
    <name type="scientific">Smittium megazygosporum</name>
    <dbReference type="NCBI Taxonomy" id="133381"/>
    <lineage>
        <taxon>Eukaryota</taxon>
        <taxon>Fungi</taxon>
        <taxon>Fungi incertae sedis</taxon>
        <taxon>Zoopagomycota</taxon>
        <taxon>Kickxellomycotina</taxon>
        <taxon>Harpellomycetes</taxon>
        <taxon>Harpellales</taxon>
        <taxon>Legeriomycetaceae</taxon>
        <taxon>Smittium</taxon>
    </lineage>
</organism>
<dbReference type="EMBL" id="MBFS01000190">
    <property type="protein sequence ID" value="PVV03786.1"/>
    <property type="molecule type" value="Genomic_DNA"/>
</dbReference>
<comment type="caution">
    <text evidence="2">The sequence shown here is derived from an EMBL/GenBank/DDBJ whole genome shotgun (WGS) entry which is preliminary data.</text>
</comment>
<feature type="compositionally biased region" description="Basic and acidic residues" evidence="1">
    <location>
        <begin position="564"/>
        <end position="574"/>
    </location>
</feature>
<dbReference type="PANTHER" id="PTHR47939:SF5">
    <property type="entry name" value="PENTACOTRIPEPTIDE-REPEAT REGION OF PRORP DOMAIN-CONTAINING PROTEIN"/>
    <property type="match status" value="1"/>
</dbReference>
<dbReference type="PANTHER" id="PTHR47939">
    <property type="entry name" value="MEMBRANE-ASSOCIATED SALT-INDUCIBLE PROTEIN-LIKE"/>
    <property type="match status" value="1"/>
</dbReference>
<name>A0A2T9ZGQ7_9FUNG</name>
<dbReference type="OrthoDB" id="5567375at2759"/>
<gene>
    <name evidence="2" type="ORF">BB560_001721</name>
</gene>
<accession>A0A2T9ZGQ7</accession>
<dbReference type="InterPro" id="IPR050667">
    <property type="entry name" value="PPR-containing_protein"/>
</dbReference>
<evidence type="ECO:0008006" key="4">
    <source>
        <dbReference type="Google" id="ProtNLM"/>
    </source>
</evidence>
<feature type="region of interest" description="Disordered" evidence="1">
    <location>
        <begin position="554"/>
        <end position="574"/>
    </location>
</feature>
<proteinExistence type="predicted"/>
<dbReference type="InterPro" id="IPR011990">
    <property type="entry name" value="TPR-like_helical_dom_sf"/>
</dbReference>
<protein>
    <recommendedName>
        <fullName evidence="4">Pentacotripeptide-repeat region of PRORP domain-containing protein</fullName>
    </recommendedName>
</protein>
<evidence type="ECO:0000313" key="3">
    <source>
        <dbReference type="Proteomes" id="UP000245609"/>
    </source>
</evidence>
<evidence type="ECO:0000313" key="2">
    <source>
        <dbReference type="EMBL" id="PVV03786.1"/>
    </source>
</evidence>
<dbReference type="Proteomes" id="UP000245609">
    <property type="component" value="Unassembled WGS sequence"/>
</dbReference>
<keyword evidence="3" id="KW-1185">Reference proteome</keyword>